<evidence type="ECO:0000256" key="1">
    <source>
        <dbReference type="SAM" id="Phobius"/>
    </source>
</evidence>
<comment type="caution">
    <text evidence="2">The sequence shown here is derived from an EMBL/GenBank/DDBJ whole genome shotgun (WGS) entry which is preliminary data.</text>
</comment>
<gene>
    <name evidence="2" type="ORF">BMONG18_1575</name>
</gene>
<dbReference type="AlphaFoldDB" id="A0A423UC34"/>
<keyword evidence="1" id="KW-0812">Transmembrane</keyword>
<evidence type="ECO:0000313" key="2">
    <source>
        <dbReference type="EMBL" id="ROT86255.1"/>
    </source>
</evidence>
<proteinExistence type="predicted"/>
<dbReference type="Gene3D" id="2.160.20.80">
    <property type="entry name" value="E3 ubiquitin-protein ligase SopA"/>
    <property type="match status" value="1"/>
</dbReference>
<name>A0A423UC34_9BIFI</name>
<dbReference type="Proteomes" id="UP000285266">
    <property type="component" value="Unassembled WGS sequence"/>
</dbReference>
<reference evidence="2 3" key="1">
    <citation type="submission" date="2018-07" db="EMBL/GenBank/DDBJ databases">
        <title>The role of parmesan cheese in vectoring bovine microbiota.</title>
        <authorList>
            <person name="Lugli G.A."/>
            <person name="Milani C."/>
        </authorList>
    </citation>
    <scope>NUCLEOTIDE SEQUENCE [LARGE SCALE GENOMIC DNA]</scope>
    <source>
        <strain evidence="2 3">BMONG18</strain>
    </source>
</reference>
<keyword evidence="1" id="KW-1133">Transmembrane helix</keyword>
<keyword evidence="1" id="KW-0472">Membrane</keyword>
<organism evidence="2 3">
    <name type="scientific">Bifidobacterium mongoliense</name>
    <dbReference type="NCBI Taxonomy" id="518643"/>
    <lineage>
        <taxon>Bacteria</taxon>
        <taxon>Bacillati</taxon>
        <taxon>Actinomycetota</taxon>
        <taxon>Actinomycetes</taxon>
        <taxon>Bifidobacteriales</taxon>
        <taxon>Bifidobacteriaceae</taxon>
        <taxon>Bifidobacterium</taxon>
    </lineage>
</organism>
<accession>A0A423UC34</accession>
<sequence>MGRTLCRQGEVRTGNMAQKHKSRRNKWEDASLGEKLTLLGFIALWVFLAAVTFIGICYGFLGSMIWDLHPETKNILEVVRISLTIVGGIGAVGYLVIKYQERQAGLREERRTVNQLDRRRFGEAIALFGSENTITRMAGVHALIEVGNADPSLQQEIINLLCGYLRSKRDQDNVCESHILKLLHGALSGYFGVEWRDDLFLDLHGAECVENFYLSDCTILGMNLNGATFNSGFTLDNITISGTFQCSRAHFNKYLNLRGCTFEEGADFSGIHVSEATLIERTKFNSQDKEEEQNILTKTGSPFKTHKEQWVDLAGAEFLGWLDLKHVEFNTDCLLAAPANFDYFMGKPGTPATFGTSQKEGAESSVSLPINFSAEEVTFNEILLVDGVNPMFLSYMGSSVTISRKDVEDYIDEYIKRTQKTQVR</sequence>
<feature type="transmembrane region" description="Helical" evidence="1">
    <location>
        <begin position="78"/>
        <end position="97"/>
    </location>
</feature>
<evidence type="ECO:0000313" key="3">
    <source>
        <dbReference type="Proteomes" id="UP000285266"/>
    </source>
</evidence>
<dbReference type="EMBL" id="QRAJ01000013">
    <property type="protein sequence ID" value="ROT86255.1"/>
    <property type="molecule type" value="Genomic_DNA"/>
</dbReference>
<feature type="transmembrane region" description="Helical" evidence="1">
    <location>
        <begin position="36"/>
        <end position="66"/>
    </location>
</feature>
<protein>
    <submittedName>
        <fullName evidence="2">Pentapeptide repeat protein</fullName>
    </submittedName>
</protein>